<name>N1TZZ0_9LEPT</name>
<organism evidence="1 2">
    <name type="scientific">Leptospira weilii str. Ecochallenge</name>
    <dbReference type="NCBI Taxonomy" id="1049986"/>
    <lineage>
        <taxon>Bacteria</taxon>
        <taxon>Pseudomonadati</taxon>
        <taxon>Spirochaetota</taxon>
        <taxon>Spirochaetia</taxon>
        <taxon>Leptospirales</taxon>
        <taxon>Leptospiraceae</taxon>
        <taxon>Leptospira</taxon>
    </lineage>
</organism>
<gene>
    <name evidence="1" type="ORF">LEP1GSC043_4391</name>
</gene>
<comment type="caution">
    <text evidence="1">The sequence shown here is derived from an EMBL/GenBank/DDBJ whole genome shotgun (WGS) entry which is preliminary data.</text>
</comment>
<evidence type="ECO:0000313" key="2">
    <source>
        <dbReference type="Proteomes" id="UP000012249"/>
    </source>
</evidence>
<protein>
    <submittedName>
        <fullName evidence="1">Uncharacterized protein</fullName>
    </submittedName>
</protein>
<dbReference type="Proteomes" id="UP000012249">
    <property type="component" value="Unassembled WGS sequence"/>
</dbReference>
<dbReference type="AlphaFoldDB" id="N1TZZ0"/>
<dbReference type="EMBL" id="AHMI02000213">
    <property type="protein sequence ID" value="EMY13843.1"/>
    <property type="molecule type" value="Genomic_DNA"/>
</dbReference>
<proteinExistence type="predicted"/>
<evidence type="ECO:0000313" key="1">
    <source>
        <dbReference type="EMBL" id="EMY13843.1"/>
    </source>
</evidence>
<accession>N1TZZ0</accession>
<reference evidence="1 2" key="1">
    <citation type="submission" date="2013-02" db="EMBL/GenBank/DDBJ databases">
        <authorList>
            <person name="Harkins D.M."/>
            <person name="Durkin A.S."/>
            <person name="Brinkac L.M."/>
            <person name="Haft D.H."/>
            <person name="Selengut J.D."/>
            <person name="Sanka R."/>
            <person name="DePew J."/>
            <person name="Purushe J."/>
            <person name="Haake D.A."/>
            <person name="Matsunaga J."/>
            <person name="Vinetz J.M."/>
            <person name="Sutton G.G."/>
            <person name="Nierman W.C."/>
            <person name="Fouts D.E."/>
        </authorList>
    </citation>
    <scope>NUCLEOTIDE SEQUENCE [LARGE SCALE GENOMIC DNA]</scope>
    <source>
        <strain evidence="1 2">Ecochallenge</strain>
    </source>
</reference>
<sequence length="43" mass="5150">MNGERDISFLEITSFSNEKLKHISNLKEKNTGKLRDFFYRRVS</sequence>